<keyword evidence="3" id="KW-0804">Transcription</keyword>
<dbReference type="PANTHER" id="PTHR47424">
    <property type="entry name" value="REGULATORY PROTEIN GAL4"/>
    <property type="match status" value="1"/>
</dbReference>
<keyword evidence="8" id="KW-1185">Reference proteome</keyword>
<dbReference type="Pfam" id="PF04082">
    <property type="entry name" value="Fungal_trans"/>
    <property type="match status" value="1"/>
</dbReference>
<dbReference type="GO" id="GO:0005634">
    <property type="term" value="C:nucleus"/>
    <property type="evidence" value="ECO:0007669"/>
    <property type="project" value="TreeGrafter"/>
</dbReference>
<dbReference type="GO" id="GO:0000978">
    <property type="term" value="F:RNA polymerase II cis-regulatory region sequence-specific DNA binding"/>
    <property type="evidence" value="ECO:0007669"/>
    <property type="project" value="TreeGrafter"/>
</dbReference>
<organism evidence="7 8">
    <name type="scientific">Setomelanomma holmii</name>
    <dbReference type="NCBI Taxonomy" id="210430"/>
    <lineage>
        <taxon>Eukaryota</taxon>
        <taxon>Fungi</taxon>
        <taxon>Dikarya</taxon>
        <taxon>Ascomycota</taxon>
        <taxon>Pezizomycotina</taxon>
        <taxon>Dothideomycetes</taxon>
        <taxon>Pleosporomycetidae</taxon>
        <taxon>Pleosporales</taxon>
        <taxon>Pleosporineae</taxon>
        <taxon>Phaeosphaeriaceae</taxon>
        <taxon>Setomelanomma</taxon>
    </lineage>
</organism>
<reference evidence="7" key="1">
    <citation type="journal article" date="2020" name="Stud. Mycol.">
        <title>101 Dothideomycetes genomes: a test case for predicting lifestyles and emergence of pathogens.</title>
        <authorList>
            <person name="Haridas S."/>
            <person name="Albert R."/>
            <person name="Binder M."/>
            <person name="Bloem J."/>
            <person name="Labutti K."/>
            <person name="Salamov A."/>
            <person name="Andreopoulos B."/>
            <person name="Baker S."/>
            <person name="Barry K."/>
            <person name="Bills G."/>
            <person name="Bluhm B."/>
            <person name="Cannon C."/>
            <person name="Castanera R."/>
            <person name="Culley D."/>
            <person name="Daum C."/>
            <person name="Ezra D."/>
            <person name="Gonzalez J."/>
            <person name="Henrissat B."/>
            <person name="Kuo A."/>
            <person name="Liang C."/>
            <person name="Lipzen A."/>
            <person name="Lutzoni F."/>
            <person name="Magnuson J."/>
            <person name="Mondo S."/>
            <person name="Nolan M."/>
            <person name="Ohm R."/>
            <person name="Pangilinan J."/>
            <person name="Park H.-J."/>
            <person name="Ramirez L."/>
            <person name="Alfaro M."/>
            <person name="Sun H."/>
            <person name="Tritt A."/>
            <person name="Yoshinaga Y."/>
            <person name="Zwiers L.-H."/>
            <person name="Turgeon B."/>
            <person name="Goodwin S."/>
            <person name="Spatafora J."/>
            <person name="Crous P."/>
            <person name="Grigoriev I."/>
        </authorList>
    </citation>
    <scope>NUCLEOTIDE SEQUENCE</scope>
    <source>
        <strain evidence="7">CBS 110217</strain>
    </source>
</reference>
<accession>A0A9P4LNF6</accession>
<dbReference type="InterPro" id="IPR007219">
    <property type="entry name" value="XnlR_reg_dom"/>
</dbReference>
<evidence type="ECO:0000256" key="1">
    <source>
        <dbReference type="ARBA" id="ARBA00022723"/>
    </source>
</evidence>
<dbReference type="InterPro" id="IPR036864">
    <property type="entry name" value="Zn2-C6_fun-type_DNA-bd_sf"/>
</dbReference>
<feature type="domain" description="Zn(2)-C6 fungal-type" evidence="6">
    <location>
        <begin position="17"/>
        <end position="48"/>
    </location>
</feature>
<dbReference type="EMBL" id="ML978176">
    <property type="protein sequence ID" value="KAF2031998.1"/>
    <property type="molecule type" value="Genomic_DNA"/>
</dbReference>
<dbReference type="PROSITE" id="PS50048">
    <property type="entry name" value="ZN2_CY6_FUNGAL_2"/>
    <property type="match status" value="1"/>
</dbReference>
<dbReference type="GO" id="GO:0000981">
    <property type="term" value="F:DNA-binding transcription factor activity, RNA polymerase II-specific"/>
    <property type="evidence" value="ECO:0007669"/>
    <property type="project" value="InterPro"/>
</dbReference>
<sequence length="599" mass="66856">MPRRPVNPQYRQRVVRACDRCKSSKKRCDGKQPCKSCEKKGYEGVCHYTAGRRLHPLPRPETLASQEDFDVRNAVTPDDIEPEFTADRQQHGSQDINNHDTRESSMDTLGQPPVMLSSVSGEKVFVGNTAALSFLRFIQKTLKRQVGPSYFTDAQDTQRLFEADAADTGSSRFYTALSIDDQRTYIQYFLDASNGLLDLYSWDDVSKLLRNQSSRRSSVGQTSYPDFNDFETASLYLMVAIGAQCCGPTKDAVSWAAGLFYHARQMAMKRMLEEPSLELVRVFLLMAFYMFGACRRNSAFMYLGVASKAADILGLHMSAQYRHLSPDIRRARLRTAKSIRVFDVICNSILGRPTSTPSLRPGHTSYVSDETGVGSDIIYRAFALGATYEIAAILDIAVSKSADSAIDIDAAEDLVLALQQRSRNFPSILRRQNGGEATSSRSVTIGNIHVSGAYYFSVILVTRHFLIQHIVPQLSEEAHRAPGNNTNSQPDSMEEAKTTQLADACVEAATFMAQMCHQVMKSGHLLGNMCILKAWLFATGLVLGFSLLERNITNSSERRAAFVKSLHVLGELKRLSPQAEQYYGILLNFHQAIKMYTEQ</sequence>
<feature type="non-terminal residue" evidence="7">
    <location>
        <position position="599"/>
    </location>
</feature>
<protein>
    <recommendedName>
        <fullName evidence="6">Zn(2)-C6 fungal-type domain-containing protein</fullName>
    </recommendedName>
</protein>
<comment type="caution">
    <text evidence="7">The sequence shown here is derived from an EMBL/GenBank/DDBJ whole genome shotgun (WGS) entry which is preliminary data.</text>
</comment>
<evidence type="ECO:0000313" key="7">
    <source>
        <dbReference type="EMBL" id="KAF2031998.1"/>
    </source>
</evidence>
<dbReference type="CDD" id="cd12148">
    <property type="entry name" value="fungal_TF_MHR"/>
    <property type="match status" value="1"/>
</dbReference>
<dbReference type="OrthoDB" id="4064873at2759"/>
<feature type="region of interest" description="Disordered" evidence="5">
    <location>
        <begin position="83"/>
        <end position="107"/>
    </location>
</feature>
<gene>
    <name evidence="7" type="ORF">EK21DRAFT_19689</name>
</gene>
<keyword evidence="1" id="KW-0479">Metal-binding</keyword>
<evidence type="ECO:0000256" key="4">
    <source>
        <dbReference type="ARBA" id="ARBA00023242"/>
    </source>
</evidence>
<dbReference type="Proteomes" id="UP000799777">
    <property type="component" value="Unassembled WGS sequence"/>
</dbReference>
<dbReference type="GO" id="GO:0006351">
    <property type="term" value="P:DNA-templated transcription"/>
    <property type="evidence" value="ECO:0007669"/>
    <property type="project" value="InterPro"/>
</dbReference>
<dbReference type="GO" id="GO:0000435">
    <property type="term" value="P:positive regulation of transcription from RNA polymerase II promoter by galactose"/>
    <property type="evidence" value="ECO:0007669"/>
    <property type="project" value="TreeGrafter"/>
</dbReference>
<evidence type="ECO:0000256" key="2">
    <source>
        <dbReference type="ARBA" id="ARBA00023015"/>
    </source>
</evidence>
<name>A0A9P4LNF6_9PLEO</name>
<dbReference type="PANTHER" id="PTHR47424:SF9">
    <property type="entry name" value="TAH-2"/>
    <property type="match status" value="1"/>
</dbReference>
<dbReference type="InterPro" id="IPR051127">
    <property type="entry name" value="Fungal_SecMet_Regulators"/>
</dbReference>
<proteinExistence type="predicted"/>
<dbReference type="SUPFAM" id="SSF57701">
    <property type="entry name" value="Zn2/Cys6 DNA-binding domain"/>
    <property type="match status" value="1"/>
</dbReference>
<dbReference type="Pfam" id="PF00172">
    <property type="entry name" value="Zn_clus"/>
    <property type="match status" value="1"/>
</dbReference>
<dbReference type="CDD" id="cd00067">
    <property type="entry name" value="GAL4"/>
    <property type="match status" value="1"/>
</dbReference>
<evidence type="ECO:0000313" key="8">
    <source>
        <dbReference type="Proteomes" id="UP000799777"/>
    </source>
</evidence>
<evidence type="ECO:0000256" key="3">
    <source>
        <dbReference type="ARBA" id="ARBA00023163"/>
    </source>
</evidence>
<dbReference type="SMART" id="SM00066">
    <property type="entry name" value="GAL4"/>
    <property type="match status" value="1"/>
</dbReference>
<dbReference type="GO" id="GO:0008270">
    <property type="term" value="F:zinc ion binding"/>
    <property type="evidence" value="ECO:0007669"/>
    <property type="project" value="InterPro"/>
</dbReference>
<evidence type="ECO:0000256" key="5">
    <source>
        <dbReference type="SAM" id="MobiDB-lite"/>
    </source>
</evidence>
<evidence type="ECO:0000259" key="6">
    <source>
        <dbReference type="PROSITE" id="PS50048"/>
    </source>
</evidence>
<keyword evidence="2" id="KW-0805">Transcription regulation</keyword>
<keyword evidence="4" id="KW-0539">Nucleus</keyword>
<dbReference type="PROSITE" id="PS00463">
    <property type="entry name" value="ZN2_CY6_FUNGAL_1"/>
    <property type="match status" value="1"/>
</dbReference>
<dbReference type="AlphaFoldDB" id="A0A9P4LNF6"/>
<dbReference type="Gene3D" id="4.10.240.10">
    <property type="entry name" value="Zn(2)-C6 fungal-type DNA-binding domain"/>
    <property type="match status" value="1"/>
</dbReference>
<dbReference type="InterPro" id="IPR001138">
    <property type="entry name" value="Zn2Cys6_DnaBD"/>
</dbReference>